<reference evidence="1 2" key="1">
    <citation type="submission" date="2021-03" db="EMBL/GenBank/DDBJ databases">
        <title>Fibrella sp. HMF5405 genome sequencing and assembly.</title>
        <authorList>
            <person name="Kang H."/>
            <person name="Kim H."/>
            <person name="Bae S."/>
            <person name="Joh K."/>
        </authorList>
    </citation>
    <scope>NUCLEOTIDE SEQUENCE [LARGE SCALE GENOMIC DNA]</scope>
    <source>
        <strain evidence="1 2">HMF5405</strain>
    </source>
</reference>
<accession>A0ABS3JFA6</accession>
<evidence type="ECO:0008006" key="3">
    <source>
        <dbReference type="Google" id="ProtNLM"/>
    </source>
</evidence>
<dbReference type="RefSeq" id="WP_207328033.1">
    <property type="nucleotide sequence ID" value="NZ_JAFMYW010000001.1"/>
</dbReference>
<comment type="caution">
    <text evidence="1">The sequence shown here is derived from an EMBL/GenBank/DDBJ whole genome shotgun (WGS) entry which is preliminary data.</text>
</comment>
<keyword evidence="2" id="KW-1185">Reference proteome</keyword>
<evidence type="ECO:0000313" key="1">
    <source>
        <dbReference type="EMBL" id="MBO0948118.1"/>
    </source>
</evidence>
<evidence type="ECO:0000313" key="2">
    <source>
        <dbReference type="Proteomes" id="UP000664628"/>
    </source>
</evidence>
<sequence>MTVPLTHILVFRTTVQTEADKHCVSASLDAHEAILSWTIDLQDVDCVLRIVSATLAPASIIHLINKHGFACAELE</sequence>
<organism evidence="1 2">
    <name type="scientific">Fibrella forsythiae</name>
    <dbReference type="NCBI Taxonomy" id="2817061"/>
    <lineage>
        <taxon>Bacteria</taxon>
        <taxon>Pseudomonadati</taxon>
        <taxon>Bacteroidota</taxon>
        <taxon>Cytophagia</taxon>
        <taxon>Cytophagales</taxon>
        <taxon>Spirosomataceae</taxon>
        <taxon>Fibrella</taxon>
    </lineage>
</organism>
<proteinExistence type="predicted"/>
<gene>
    <name evidence="1" type="ORF">J2I46_05955</name>
</gene>
<protein>
    <recommendedName>
        <fullName evidence="3">Copper chaperone</fullName>
    </recommendedName>
</protein>
<dbReference type="EMBL" id="JAFMYW010000001">
    <property type="protein sequence ID" value="MBO0948118.1"/>
    <property type="molecule type" value="Genomic_DNA"/>
</dbReference>
<dbReference type="Proteomes" id="UP000664628">
    <property type="component" value="Unassembled WGS sequence"/>
</dbReference>
<name>A0ABS3JFA6_9BACT</name>